<dbReference type="InterPro" id="IPR036390">
    <property type="entry name" value="WH_DNA-bd_sf"/>
</dbReference>
<accession>A0A1G8DIG0</accession>
<dbReference type="InterPro" id="IPR008920">
    <property type="entry name" value="TF_FadR/GntR_C"/>
</dbReference>
<protein>
    <submittedName>
        <fullName evidence="5">DNA-binding transcriptional regulator, GntR family</fullName>
    </submittedName>
</protein>
<keyword evidence="1" id="KW-0805">Transcription regulation</keyword>
<evidence type="ECO:0000313" key="6">
    <source>
        <dbReference type="Proteomes" id="UP000198822"/>
    </source>
</evidence>
<feature type="domain" description="HTH gntR-type" evidence="4">
    <location>
        <begin position="17"/>
        <end position="84"/>
    </location>
</feature>
<dbReference type="Pfam" id="PF07729">
    <property type="entry name" value="FCD"/>
    <property type="match status" value="1"/>
</dbReference>
<sequence length="227" mass="25257">MSESTTTAPPLERIQVGSLVEEARRQIRRSILAGHLRPGERLKDSVLAEQMGISRSPVREALRLLEQSGLVEKTANRSYRIPTFAPEDIRELAALRAADEILAVRTILRERPPLDSLDAAIEELRGSAGDITKAAAADIGFHRAVVRLAGLPRLVERYETIVDQIRLVLLAGEIEIWGRDERIVQNHTRLLRALQAAYDGGDQLELLREWEFHVVAGMTAPAVLDPL</sequence>
<dbReference type="Proteomes" id="UP000198822">
    <property type="component" value="Chromosome I"/>
</dbReference>
<keyword evidence="3" id="KW-0804">Transcription</keyword>
<dbReference type="GO" id="GO:0003677">
    <property type="term" value="F:DNA binding"/>
    <property type="evidence" value="ECO:0007669"/>
    <property type="project" value="UniProtKB-KW"/>
</dbReference>
<dbReference type="InterPro" id="IPR011711">
    <property type="entry name" value="GntR_C"/>
</dbReference>
<dbReference type="EMBL" id="LT629695">
    <property type="protein sequence ID" value="SDH57150.1"/>
    <property type="molecule type" value="Genomic_DNA"/>
</dbReference>
<dbReference type="CDD" id="cd07377">
    <property type="entry name" value="WHTH_GntR"/>
    <property type="match status" value="1"/>
</dbReference>
<dbReference type="OrthoDB" id="9816161at2"/>
<dbReference type="SUPFAM" id="SSF46785">
    <property type="entry name" value="Winged helix' DNA-binding domain"/>
    <property type="match status" value="1"/>
</dbReference>
<dbReference type="SUPFAM" id="SSF48008">
    <property type="entry name" value="GntR ligand-binding domain-like"/>
    <property type="match status" value="1"/>
</dbReference>
<dbReference type="PRINTS" id="PR00035">
    <property type="entry name" value="HTHGNTR"/>
</dbReference>
<keyword evidence="2 5" id="KW-0238">DNA-binding</keyword>
<evidence type="ECO:0000256" key="3">
    <source>
        <dbReference type="ARBA" id="ARBA00023163"/>
    </source>
</evidence>
<evidence type="ECO:0000313" key="5">
    <source>
        <dbReference type="EMBL" id="SDH57150.1"/>
    </source>
</evidence>
<dbReference type="GO" id="GO:0003700">
    <property type="term" value="F:DNA-binding transcription factor activity"/>
    <property type="evidence" value="ECO:0007669"/>
    <property type="project" value="InterPro"/>
</dbReference>
<evidence type="ECO:0000259" key="4">
    <source>
        <dbReference type="PROSITE" id="PS50949"/>
    </source>
</evidence>
<dbReference type="InterPro" id="IPR036388">
    <property type="entry name" value="WH-like_DNA-bd_sf"/>
</dbReference>
<dbReference type="Gene3D" id="1.10.10.10">
    <property type="entry name" value="Winged helix-like DNA-binding domain superfamily/Winged helix DNA-binding domain"/>
    <property type="match status" value="1"/>
</dbReference>
<proteinExistence type="predicted"/>
<reference evidence="6" key="1">
    <citation type="submission" date="2016-10" db="EMBL/GenBank/DDBJ databases">
        <authorList>
            <person name="Varghese N."/>
            <person name="Submissions S."/>
        </authorList>
    </citation>
    <scope>NUCLEOTIDE SEQUENCE [LARGE SCALE GENOMIC DNA]</scope>
    <source>
        <strain evidence="6">DSM 22002</strain>
    </source>
</reference>
<name>A0A1G8DIG0_9MICO</name>
<evidence type="ECO:0000256" key="2">
    <source>
        <dbReference type="ARBA" id="ARBA00023125"/>
    </source>
</evidence>
<dbReference type="PANTHER" id="PTHR43537:SF45">
    <property type="entry name" value="GNTR FAMILY REGULATORY PROTEIN"/>
    <property type="match status" value="1"/>
</dbReference>
<dbReference type="PANTHER" id="PTHR43537">
    <property type="entry name" value="TRANSCRIPTIONAL REGULATOR, GNTR FAMILY"/>
    <property type="match status" value="1"/>
</dbReference>
<dbReference type="AlphaFoldDB" id="A0A1G8DIG0"/>
<organism evidence="5 6">
    <name type="scientific">Agrococcus jejuensis</name>
    <dbReference type="NCBI Taxonomy" id="399736"/>
    <lineage>
        <taxon>Bacteria</taxon>
        <taxon>Bacillati</taxon>
        <taxon>Actinomycetota</taxon>
        <taxon>Actinomycetes</taxon>
        <taxon>Micrococcales</taxon>
        <taxon>Microbacteriaceae</taxon>
        <taxon>Agrococcus</taxon>
    </lineage>
</organism>
<keyword evidence="6" id="KW-1185">Reference proteome</keyword>
<dbReference type="Gene3D" id="1.20.120.530">
    <property type="entry name" value="GntR ligand-binding domain-like"/>
    <property type="match status" value="1"/>
</dbReference>
<dbReference type="InterPro" id="IPR000524">
    <property type="entry name" value="Tscrpt_reg_HTH_GntR"/>
</dbReference>
<dbReference type="PROSITE" id="PS50949">
    <property type="entry name" value="HTH_GNTR"/>
    <property type="match status" value="1"/>
</dbReference>
<dbReference type="Pfam" id="PF00392">
    <property type="entry name" value="GntR"/>
    <property type="match status" value="1"/>
</dbReference>
<evidence type="ECO:0000256" key="1">
    <source>
        <dbReference type="ARBA" id="ARBA00023015"/>
    </source>
</evidence>
<dbReference type="STRING" id="399736.SAMN04489720_1650"/>
<dbReference type="RefSeq" id="WP_092504077.1">
    <property type="nucleotide sequence ID" value="NZ_LT629695.1"/>
</dbReference>
<gene>
    <name evidence="5" type="ORF">SAMN04489720_1650</name>
</gene>
<dbReference type="SMART" id="SM00345">
    <property type="entry name" value="HTH_GNTR"/>
    <property type="match status" value="1"/>
</dbReference>